<gene>
    <name evidence="2" type="ORF">LOTGIDRAFT_165222</name>
</gene>
<dbReference type="HOGENOM" id="CLU_1311387_0_0_1"/>
<dbReference type="KEGG" id="lgi:LOTGIDRAFT_165222"/>
<organism evidence="2 3">
    <name type="scientific">Lottia gigantea</name>
    <name type="common">Giant owl limpet</name>
    <dbReference type="NCBI Taxonomy" id="225164"/>
    <lineage>
        <taxon>Eukaryota</taxon>
        <taxon>Metazoa</taxon>
        <taxon>Spiralia</taxon>
        <taxon>Lophotrochozoa</taxon>
        <taxon>Mollusca</taxon>
        <taxon>Gastropoda</taxon>
        <taxon>Patellogastropoda</taxon>
        <taxon>Lottioidea</taxon>
        <taxon>Lottiidae</taxon>
        <taxon>Lottia</taxon>
    </lineage>
</organism>
<keyword evidence="3" id="KW-1185">Reference proteome</keyword>
<evidence type="ECO:0000313" key="2">
    <source>
        <dbReference type="EMBL" id="ESO88807.1"/>
    </source>
</evidence>
<accession>V3ZWM8</accession>
<dbReference type="GeneID" id="20239953"/>
<dbReference type="EMBL" id="KB202620">
    <property type="protein sequence ID" value="ESO88807.1"/>
    <property type="molecule type" value="Genomic_DNA"/>
</dbReference>
<feature type="compositionally biased region" description="Polar residues" evidence="1">
    <location>
        <begin position="161"/>
        <end position="176"/>
    </location>
</feature>
<dbReference type="CTD" id="20239953"/>
<reference evidence="2 3" key="1">
    <citation type="journal article" date="2013" name="Nature">
        <title>Insights into bilaterian evolution from three spiralian genomes.</title>
        <authorList>
            <person name="Simakov O."/>
            <person name="Marletaz F."/>
            <person name="Cho S.J."/>
            <person name="Edsinger-Gonzales E."/>
            <person name="Havlak P."/>
            <person name="Hellsten U."/>
            <person name="Kuo D.H."/>
            <person name="Larsson T."/>
            <person name="Lv J."/>
            <person name="Arendt D."/>
            <person name="Savage R."/>
            <person name="Osoegawa K."/>
            <person name="de Jong P."/>
            <person name="Grimwood J."/>
            <person name="Chapman J.A."/>
            <person name="Shapiro H."/>
            <person name="Aerts A."/>
            <person name="Otillar R.P."/>
            <person name="Terry A.Y."/>
            <person name="Boore J.L."/>
            <person name="Grigoriev I.V."/>
            <person name="Lindberg D.R."/>
            <person name="Seaver E.C."/>
            <person name="Weisblat D.A."/>
            <person name="Putnam N.H."/>
            <person name="Rokhsar D.S."/>
        </authorList>
    </citation>
    <scope>NUCLEOTIDE SEQUENCE [LARGE SCALE GENOMIC DNA]</scope>
</reference>
<proteinExistence type="predicted"/>
<evidence type="ECO:0000256" key="1">
    <source>
        <dbReference type="SAM" id="MobiDB-lite"/>
    </source>
</evidence>
<dbReference type="AlphaFoldDB" id="V3ZWM8"/>
<dbReference type="Proteomes" id="UP000030746">
    <property type="component" value="Unassembled WGS sequence"/>
</dbReference>
<sequence length="210" mass="23466">MAESIEDKDGYLIPGVGLNIEFLHKIQESGRNPCGTNSNISACEESSLKQINSTEVQSSVKNDRQLNNRYNGFLPRCQNANEPEFIKSSQGSVRTTHQIADSSAWSVDTVTVKSGKHRTNRVSGVNKDRIKGMELPDLVANIHNLIAKRIISSHYRQTQPTRHSYGISCSNSTPGRRTTGPYRLKPLVNNKFQKKASYVCRSSIFVVKRT</sequence>
<protein>
    <submittedName>
        <fullName evidence="2">Uncharacterized protein</fullName>
    </submittedName>
</protein>
<evidence type="ECO:0000313" key="3">
    <source>
        <dbReference type="Proteomes" id="UP000030746"/>
    </source>
</evidence>
<feature type="region of interest" description="Disordered" evidence="1">
    <location>
        <begin position="161"/>
        <end position="180"/>
    </location>
</feature>
<name>V3ZWM8_LOTGI</name>
<dbReference type="RefSeq" id="XP_009060478.1">
    <property type="nucleotide sequence ID" value="XM_009062230.1"/>
</dbReference>